<evidence type="ECO:0000256" key="4">
    <source>
        <dbReference type="RuleBase" id="RU369096"/>
    </source>
</evidence>
<organism evidence="7 8">
    <name type="scientific">Arxiozyma heterogenica</name>
    <dbReference type="NCBI Taxonomy" id="278026"/>
    <lineage>
        <taxon>Eukaryota</taxon>
        <taxon>Fungi</taxon>
        <taxon>Dikarya</taxon>
        <taxon>Ascomycota</taxon>
        <taxon>Saccharomycotina</taxon>
        <taxon>Saccharomycetes</taxon>
        <taxon>Saccharomycetales</taxon>
        <taxon>Saccharomycetaceae</taxon>
        <taxon>Arxiozyma</taxon>
    </lineage>
</organism>
<dbReference type="InterPro" id="IPR026822">
    <property type="entry name" value="Spp2/MOS2_G-patch"/>
</dbReference>
<keyword evidence="4" id="KW-0508">mRNA splicing</keyword>
<dbReference type="AlphaFoldDB" id="A0AAN7WJR1"/>
<dbReference type="EMBL" id="JAWIZZ010000055">
    <property type="protein sequence ID" value="KAK5774205.1"/>
    <property type="molecule type" value="Genomic_DNA"/>
</dbReference>
<feature type="domain" description="Spp2/MOS2 G-patch" evidence="6">
    <location>
        <begin position="91"/>
        <end position="152"/>
    </location>
</feature>
<feature type="compositionally biased region" description="Basic residues" evidence="5">
    <location>
        <begin position="11"/>
        <end position="21"/>
    </location>
</feature>
<dbReference type="InterPro" id="IPR045166">
    <property type="entry name" value="Spp2-like"/>
</dbReference>
<reference evidence="8" key="1">
    <citation type="submission" date="2023-07" db="EMBL/GenBank/DDBJ databases">
        <title>A draft genome of Kazachstania heterogenica Y-27499.</title>
        <authorList>
            <person name="Donic C."/>
            <person name="Kralova J.S."/>
            <person name="Fidel L."/>
            <person name="Ben-Dor S."/>
            <person name="Jung S."/>
        </authorList>
    </citation>
    <scope>NUCLEOTIDE SEQUENCE [LARGE SCALE GENOMIC DNA]</scope>
    <source>
        <strain evidence="8">Y27499</strain>
    </source>
</reference>
<protein>
    <recommendedName>
        <fullName evidence="4">Pre-mRNA-splicing factor</fullName>
    </recommendedName>
</protein>
<evidence type="ECO:0000256" key="5">
    <source>
        <dbReference type="SAM" id="MobiDB-lite"/>
    </source>
</evidence>
<keyword evidence="3 4" id="KW-0539">Nucleus</keyword>
<evidence type="ECO:0000256" key="2">
    <source>
        <dbReference type="ARBA" id="ARBA00008576"/>
    </source>
</evidence>
<evidence type="ECO:0000259" key="6">
    <source>
        <dbReference type="Pfam" id="PF12656"/>
    </source>
</evidence>
<dbReference type="Proteomes" id="UP001306508">
    <property type="component" value="Unassembled WGS sequence"/>
</dbReference>
<dbReference type="PANTHER" id="PTHR15818:SF2">
    <property type="entry name" value="G-PATCH DOMAIN AND KOW MOTIFS-CONTAINING PROTEIN"/>
    <property type="match status" value="1"/>
</dbReference>
<keyword evidence="8" id="KW-1185">Reference proteome</keyword>
<sequence length="178" mass="19710">MDSNFSISLKKQSKGKKKKRVNVFSDSNEDKSDGLNRLDSSSFTVKNKKIRLTEVTADDLVTKQEKSESGKPALVIKLNDDIGPAHPAQELTTMEEYNTVPVELFGEAVLRGMGWDGKVTDNNEDANDEVKFQNDVTRLKHPDNVGIGATKSNVKVATSDFMPIKKIEKSVPSNLQQN</sequence>
<dbReference type="GO" id="GO:0000398">
    <property type="term" value="P:mRNA splicing, via spliceosome"/>
    <property type="evidence" value="ECO:0007669"/>
    <property type="project" value="UniProtKB-UniRule"/>
</dbReference>
<evidence type="ECO:0000313" key="7">
    <source>
        <dbReference type="EMBL" id="KAK5774205.1"/>
    </source>
</evidence>
<dbReference type="PANTHER" id="PTHR15818">
    <property type="entry name" value="G PATCH AND KOW-CONTAINING"/>
    <property type="match status" value="1"/>
</dbReference>
<evidence type="ECO:0000256" key="1">
    <source>
        <dbReference type="ARBA" id="ARBA00004123"/>
    </source>
</evidence>
<proteinExistence type="inferred from homology"/>
<comment type="caution">
    <text evidence="7">The sequence shown here is derived from an EMBL/GenBank/DDBJ whole genome shotgun (WGS) entry which is preliminary data.</text>
</comment>
<comment type="similarity">
    <text evidence="2 4">Belongs to the SPP2 family.</text>
</comment>
<feature type="region of interest" description="Disordered" evidence="5">
    <location>
        <begin position="1"/>
        <end position="39"/>
    </location>
</feature>
<dbReference type="GO" id="GO:0005681">
    <property type="term" value="C:spliceosomal complex"/>
    <property type="evidence" value="ECO:0007669"/>
    <property type="project" value="UniProtKB-UniRule"/>
</dbReference>
<keyword evidence="4" id="KW-0747">Spliceosome</keyword>
<keyword evidence="4" id="KW-0507">mRNA processing</keyword>
<name>A0AAN7WJR1_9SACH</name>
<comment type="subcellular location">
    <subcellularLocation>
        <location evidence="1 4">Nucleus</location>
    </subcellularLocation>
</comment>
<dbReference type="Pfam" id="PF12656">
    <property type="entry name" value="G-patch_2"/>
    <property type="match status" value="1"/>
</dbReference>
<evidence type="ECO:0000313" key="8">
    <source>
        <dbReference type="Proteomes" id="UP001306508"/>
    </source>
</evidence>
<comment type="function">
    <text evidence="4">Involved in spliceosome maturation and the first step of pre-mRNA splicing.</text>
</comment>
<evidence type="ECO:0000256" key="3">
    <source>
        <dbReference type="ARBA" id="ARBA00023242"/>
    </source>
</evidence>
<gene>
    <name evidence="7" type="ORF">RI543_004493</name>
</gene>
<accession>A0AAN7WJR1</accession>